<dbReference type="InterPro" id="IPR027268">
    <property type="entry name" value="Peptidase_M4/M1_CTD_sf"/>
</dbReference>
<sequence>MNIYLTRHQYKNTFTEDLWAALEEPSKKPVRAVMSSWTKQMGFPVIRVTASEQDGDSRILTVTQEKFVADNSECKISHAEGGAKFADNRSCPGRALPPSWRGSEPFRTCRSSLTALMIYFTFQPTTGSGWCRSHSPSRAGKRKSAILRCSRPGLPKRVGQIEPRHQRRIPSPIPAEPSGSADPGYRRQIAPAARPSWNRRRFVRPCQSRPSQLSPGAQSPRRDEERRQLHGVEHHRQLHEQVEKPHLEHGLFGRVQQIRTLPVQADRPETRLGPQAERRPHGYAATFFCECPAGLVWRPRDHRRGQEEIRRSPVRRKRHSRRSASRRLPERDFVRRRRYVQHDDQGRSQIAGQSVRDGFHRHDETGPRASLGIRPHQLDRPFAAIRGRLPAEPSRQKLHGELRLRRDGLLDRRILQERRMFVCDAEHPTVGGVDPPQRFVAQQGQGSNQGIPRQFQIRLNICAYEFLAICHPLGSLALS</sequence>
<dbReference type="GO" id="GO:0005737">
    <property type="term" value="C:cytoplasm"/>
    <property type="evidence" value="ECO:0007669"/>
    <property type="project" value="TreeGrafter"/>
</dbReference>
<dbReference type="InterPro" id="IPR050344">
    <property type="entry name" value="Peptidase_M1_aminopeptidases"/>
</dbReference>
<evidence type="ECO:0000256" key="1">
    <source>
        <dbReference type="SAM" id="MobiDB-lite"/>
    </source>
</evidence>
<dbReference type="GO" id="GO:0043171">
    <property type="term" value="P:peptide catabolic process"/>
    <property type="evidence" value="ECO:0007669"/>
    <property type="project" value="TreeGrafter"/>
</dbReference>
<dbReference type="GO" id="GO:0070006">
    <property type="term" value="F:metalloaminopeptidase activity"/>
    <property type="evidence" value="ECO:0007669"/>
    <property type="project" value="TreeGrafter"/>
</dbReference>
<organism evidence="2 3">
    <name type="scientific">Nesidiocoris tenuis</name>
    <dbReference type="NCBI Taxonomy" id="355587"/>
    <lineage>
        <taxon>Eukaryota</taxon>
        <taxon>Metazoa</taxon>
        <taxon>Ecdysozoa</taxon>
        <taxon>Arthropoda</taxon>
        <taxon>Hexapoda</taxon>
        <taxon>Insecta</taxon>
        <taxon>Pterygota</taxon>
        <taxon>Neoptera</taxon>
        <taxon>Paraneoptera</taxon>
        <taxon>Hemiptera</taxon>
        <taxon>Heteroptera</taxon>
        <taxon>Panheteroptera</taxon>
        <taxon>Cimicomorpha</taxon>
        <taxon>Miridae</taxon>
        <taxon>Dicyphina</taxon>
        <taxon>Nesidiocoris</taxon>
    </lineage>
</organism>
<feature type="region of interest" description="Disordered" evidence="1">
    <location>
        <begin position="130"/>
        <end position="234"/>
    </location>
</feature>
<dbReference type="Gene3D" id="1.10.390.10">
    <property type="entry name" value="Neutral Protease Domain 2"/>
    <property type="match status" value="1"/>
</dbReference>
<dbReference type="EMBL" id="CADCXU010014926">
    <property type="protein sequence ID" value="CAB0004395.1"/>
    <property type="molecule type" value="Genomic_DNA"/>
</dbReference>
<dbReference type="GO" id="GO:0008270">
    <property type="term" value="F:zinc ion binding"/>
    <property type="evidence" value="ECO:0007669"/>
    <property type="project" value="TreeGrafter"/>
</dbReference>
<feature type="compositionally biased region" description="Basic residues" evidence="1">
    <location>
        <begin position="312"/>
        <end position="325"/>
    </location>
</feature>
<dbReference type="PANTHER" id="PTHR11533">
    <property type="entry name" value="PROTEASE M1 ZINC METALLOPROTEASE"/>
    <property type="match status" value="1"/>
</dbReference>
<feature type="compositionally biased region" description="Basic and acidic residues" evidence="1">
    <location>
        <begin position="357"/>
        <end position="366"/>
    </location>
</feature>
<dbReference type="GO" id="GO:0016020">
    <property type="term" value="C:membrane"/>
    <property type="evidence" value="ECO:0007669"/>
    <property type="project" value="TreeGrafter"/>
</dbReference>
<dbReference type="GO" id="GO:0042277">
    <property type="term" value="F:peptide binding"/>
    <property type="evidence" value="ECO:0007669"/>
    <property type="project" value="TreeGrafter"/>
</dbReference>
<feature type="compositionally biased region" description="Polar residues" evidence="1">
    <location>
        <begin position="208"/>
        <end position="217"/>
    </location>
</feature>
<accession>A0A6H5GMS7</accession>
<evidence type="ECO:0000313" key="3">
    <source>
        <dbReference type="Proteomes" id="UP000479000"/>
    </source>
</evidence>
<dbReference type="AlphaFoldDB" id="A0A6H5GMS7"/>
<evidence type="ECO:0008006" key="4">
    <source>
        <dbReference type="Google" id="ProtNLM"/>
    </source>
</evidence>
<dbReference type="Proteomes" id="UP000479000">
    <property type="component" value="Unassembled WGS sequence"/>
</dbReference>
<reference evidence="2 3" key="1">
    <citation type="submission" date="2020-02" db="EMBL/GenBank/DDBJ databases">
        <authorList>
            <person name="Ferguson B K."/>
        </authorList>
    </citation>
    <scope>NUCLEOTIDE SEQUENCE [LARGE SCALE GENOMIC DNA]</scope>
</reference>
<feature type="region of interest" description="Disordered" evidence="1">
    <location>
        <begin position="303"/>
        <end position="373"/>
    </location>
</feature>
<name>A0A6H5GMS7_9HEMI</name>
<dbReference type="PANTHER" id="PTHR11533:SF174">
    <property type="entry name" value="PUROMYCIN-SENSITIVE AMINOPEPTIDASE-RELATED"/>
    <property type="match status" value="1"/>
</dbReference>
<dbReference type="SUPFAM" id="SSF55486">
    <property type="entry name" value="Metalloproteases ('zincins'), catalytic domain"/>
    <property type="match status" value="1"/>
</dbReference>
<protein>
    <recommendedName>
        <fullName evidence="4">Peptidase M1 membrane alanine aminopeptidase domain-containing protein</fullName>
    </recommendedName>
</protein>
<keyword evidence="3" id="KW-1185">Reference proteome</keyword>
<evidence type="ECO:0000313" key="2">
    <source>
        <dbReference type="EMBL" id="CAB0004395.1"/>
    </source>
</evidence>
<dbReference type="GO" id="GO:0006508">
    <property type="term" value="P:proteolysis"/>
    <property type="evidence" value="ECO:0007669"/>
    <property type="project" value="TreeGrafter"/>
</dbReference>
<proteinExistence type="predicted"/>
<gene>
    <name evidence="2" type="ORF">NTEN_LOCUS9872</name>
</gene>
<dbReference type="GO" id="GO:0005615">
    <property type="term" value="C:extracellular space"/>
    <property type="evidence" value="ECO:0007669"/>
    <property type="project" value="TreeGrafter"/>
</dbReference>
<feature type="compositionally biased region" description="Basic and acidic residues" evidence="1">
    <location>
        <begin position="220"/>
        <end position="234"/>
    </location>
</feature>